<reference evidence="7" key="1">
    <citation type="submission" date="2023-07" db="EMBL/GenBank/DDBJ databases">
        <title>30 novel species of actinomycetes from the DSMZ collection.</title>
        <authorList>
            <person name="Nouioui I."/>
        </authorList>
    </citation>
    <scope>NUCLEOTIDE SEQUENCE [LARGE SCALE GENOMIC DNA]</scope>
    <source>
        <strain evidence="7">DSM 42041</strain>
    </source>
</reference>
<dbReference type="PANTHER" id="PTHR48083">
    <property type="entry name" value="MEDIUM-CHAIN SPECIFIC ACYL-COA DEHYDROGENASE, MITOCHONDRIAL-RELATED"/>
    <property type="match status" value="1"/>
</dbReference>
<dbReference type="InterPro" id="IPR013786">
    <property type="entry name" value="AcylCoA_DH/ox_N"/>
</dbReference>
<feature type="compositionally biased region" description="Basic and acidic residues" evidence="3">
    <location>
        <begin position="48"/>
        <end position="66"/>
    </location>
</feature>
<dbReference type="InterPro" id="IPR046373">
    <property type="entry name" value="Acyl-CoA_Oxase/DH_mid-dom_sf"/>
</dbReference>
<dbReference type="Pfam" id="PF08028">
    <property type="entry name" value="Acyl-CoA_dh_2"/>
    <property type="match status" value="1"/>
</dbReference>
<feature type="region of interest" description="Disordered" evidence="3">
    <location>
        <begin position="1"/>
        <end position="66"/>
    </location>
</feature>
<organism evidence="6 7">
    <name type="scientific">Streptomyces hazeniae</name>
    <dbReference type="NCBI Taxonomy" id="3075538"/>
    <lineage>
        <taxon>Bacteria</taxon>
        <taxon>Bacillati</taxon>
        <taxon>Actinomycetota</taxon>
        <taxon>Actinomycetes</taxon>
        <taxon>Kitasatosporales</taxon>
        <taxon>Streptomycetaceae</taxon>
        <taxon>Streptomyces</taxon>
    </lineage>
</organism>
<dbReference type="Gene3D" id="2.40.110.10">
    <property type="entry name" value="Butyryl-CoA Dehydrogenase, subunit A, domain 2"/>
    <property type="match status" value="1"/>
</dbReference>
<proteinExistence type="inferred from homology"/>
<dbReference type="InterPro" id="IPR009100">
    <property type="entry name" value="AcylCoA_DH/oxidase_NM_dom_sf"/>
</dbReference>
<keyword evidence="7" id="KW-1185">Reference proteome</keyword>
<dbReference type="Gene3D" id="1.20.140.10">
    <property type="entry name" value="Butyryl-CoA Dehydrogenase, subunit A, domain 3"/>
    <property type="match status" value="1"/>
</dbReference>
<dbReference type="SUPFAM" id="SSF56645">
    <property type="entry name" value="Acyl-CoA dehydrogenase NM domain-like"/>
    <property type="match status" value="1"/>
</dbReference>
<dbReference type="EMBL" id="JAVREQ010000015">
    <property type="protein sequence ID" value="MDT0380557.1"/>
    <property type="molecule type" value="Genomic_DNA"/>
</dbReference>
<evidence type="ECO:0000259" key="4">
    <source>
        <dbReference type="Pfam" id="PF02771"/>
    </source>
</evidence>
<evidence type="ECO:0000313" key="7">
    <source>
        <dbReference type="Proteomes" id="UP001183414"/>
    </source>
</evidence>
<evidence type="ECO:0000256" key="1">
    <source>
        <dbReference type="ARBA" id="ARBA00023002"/>
    </source>
</evidence>
<evidence type="ECO:0000256" key="2">
    <source>
        <dbReference type="ARBA" id="ARBA00049661"/>
    </source>
</evidence>
<dbReference type="InterPro" id="IPR050741">
    <property type="entry name" value="Acyl-CoA_dehydrogenase"/>
</dbReference>
<evidence type="ECO:0000259" key="5">
    <source>
        <dbReference type="Pfam" id="PF08028"/>
    </source>
</evidence>
<evidence type="ECO:0000256" key="3">
    <source>
        <dbReference type="SAM" id="MobiDB-lite"/>
    </source>
</evidence>
<dbReference type="SUPFAM" id="SSF47203">
    <property type="entry name" value="Acyl-CoA dehydrogenase C-terminal domain-like"/>
    <property type="match status" value="1"/>
</dbReference>
<feature type="domain" description="Acyl-CoA dehydrogenase/oxidase N-terminal" evidence="4">
    <location>
        <begin position="50"/>
        <end position="125"/>
    </location>
</feature>
<name>A0ABU2NVK8_9ACTN</name>
<dbReference type="PIRSF" id="PIRSF016578">
    <property type="entry name" value="HsaA"/>
    <property type="match status" value="1"/>
</dbReference>
<evidence type="ECO:0000313" key="6">
    <source>
        <dbReference type="EMBL" id="MDT0380557.1"/>
    </source>
</evidence>
<comment type="caution">
    <text evidence="6">The sequence shown here is derived from an EMBL/GenBank/DDBJ whole genome shotgun (WGS) entry which is preliminary data.</text>
</comment>
<dbReference type="InterPro" id="IPR036250">
    <property type="entry name" value="AcylCo_DH-like_C"/>
</dbReference>
<dbReference type="Pfam" id="PF02771">
    <property type="entry name" value="Acyl-CoA_dh_N"/>
    <property type="match status" value="1"/>
</dbReference>
<gene>
    <name evidence="6" type="ORF">RM572_17530</name>
</gene>
<dbReference type="InterPro" id="IPR013107">
    <property type="entry name" value="Acyl-CoA_DH_C"/>
</dbReference>
<dbReference type="Proteomes" id="UP001183414">
    <property type="component" value="Unassembled WGS sequence"/>
</dbReference>
<keyword evidence="1" id="KW-0560">Oxidoreductase</keyword>
<dbReference type="RefSeq" id="WP_311674302.1">
    <property type="nucleotide sequence ID" value="NZ_JAVREQ010000015.1"/>
</dbReference>
<dbReference type="Gene3D" id="1.10.540.10">
    <property type="entry name" value="Acyl-CoA dehydrogenase/oxidase, N-terminal domain"/>
    <property type="match status" value="1"/>
</dbReference>
<protein>
    <submittedName>
        <fullName evidence="6">Acyl-CoA dehydrogenase family protein</fullName>
    </submittedName>
</protein>
<accession>A0ABU2NVK8</accession>
<dbReference type="PANTHER" id="PTHR48083:SF19">
    <property type="entry name" value="FLAVIN-DEPENDENT MONOOXYGENASE, OXYGENASE SUBUNIT HSAA"/>
    <property type="match status" value="1"/>
</dbReference>
<feature type="domain" description="Acyl-CoA dehydrogenase C-terminal" evidence="5">
    <location>
        <begin position="266"/>
        <end position="398"/>
    </location>
</feature>
<dbReference type="InterPro" id="IPR037069">
    <property type="entry name" value="AcylCoA_DH/ox_N_sf"/>
</dbReference>
<sequence>MTPVDNPLSLSPTRRRTRRRHADREAEGAADAPTVDEVLSRVTRMKPLLREHSAQGEEDRRLPEESVRALSGAGALQLTMPRRYGGCEAGVRSLLDVYSALAEADGAAAWVTMVLNSGAFSVALFPEEVQDEVFAVEEPARISPVVAATGHGHRESGGWRVSGRWHYASGSWHATWAAVGIPVTDESGELIDQAMVLLPRTDFTVEDTWRVSGLRASGSNCIVADDVFVPERRVGSALARLAGDNVHDHPGGPLYRSSVASLLTLVVVGPLLGLAREALRLVTQKAHGKPVSYTFLANQAESTAFQAELARAATKIDTAHLHAYRSADDIDRAAAAGVPLDPAVRARVRADVGLVAESVLEAVDLLVTAHGAGAFADAGALQRIWRDVHIAARHGALQPGIGYEVLGKTLLGVPQNLSVFV</sequence>
<comment type="similarity">
    <text evidence="2">Belongs to the HpaH/HsaA monooxygenase family.</text>
</comment>